<evidence type="ECO:0000313" key="2">
    <source>
        <dbReference type="Proteomes" id="UP000247233"/>
    </source>
</evidence>
<comment type="caution">
    <text evidence="1">The sequence shown here is derived from an EMBL/GenBank/DDBJ whole genome shotgun (WGS) entry which is preliminary data.</text>
</comment>
<keyword evidence="2" id="KW-1185">Reference proteome</keyword>
<proteinExistence type="predicted"/>
<dbReference type="Proteomes" id="UP000247233">
    <property type="component" value="Unassembled WGS sequence"/>
</dbReference>
<evidence type="ECO:0000313" key="1">
    <source>
        <dbReference type="EMBL" id="PWY92452.1"/>
    </source>
</evidence>
<dbReference type="VEuPathDB" id="FungiDB:BO70DRAFT_425150"/>
<dbReference type="AlphaFoldDB" id="A0A317X4C7"/>
<dbReference type="RefSeq" id="XP_025404191.1">
    <property type="nucleotide sequence ID" value="XM_025547656.1"/>
</dbReference>
<name>A0A317X4C7_9EURO</name>
<organism evidence="1 2">
    <name type="scientific">Aspergillus heteromorphus CBS 117.55</name>
    <dbReference type="NCBI Taxonomy" id="1448321"/>
    <lineage>
        <taxon>Eukaryota</taxon>
        <taxon>Fungi</taxon>
        <taxon>Dikarya</taxon>
        <taxon>Ascomycota</taxon>
        <taxon>Pezizomycotina</taxon>
        <taxon>Eurotiomycetes</taxon>
        <taxon>Eurotiomycetidae</taxon>
        <taxon>Eurotiales</taxon>
        <taxon>Aspergillaceae</taxon>
        <taxon>Aspergillus</taxon>
        <taxon>Aspergillus subgen. Circumdati</taxon>
    </lineage>
</organism>
<protein>
    <submittedName>
        <fullName evidence="1">Uncharacterized protein</fullName>
    </submittedName>
</protein>
<dbReference type="OrthoDB" id="5418367at2759"/>
<accession>A0A317X4C7</accession>
<dbReference type="EMBL" id="MSFL01000001">
    <property type="protein sequence ID" value="PWY92452.1"/>
    <property type="molecule type" value="Genomic_DNA"/>
</dbReference>
<sequence>MSSPAAMPTLTKASNFVTPLVGASLDSIIKPSDNNHVLPPDEQEQDQVLKKIRSFWGSGSGKLRIQVSDSLRTSKKFRQVLKETLLPNAYWFELDLLVIRDMRPVHGSLARFAGECHQRLKQQMLTSEERDCVYLGGSDVTFLQGMIPGLGKKPQTYRKAPDQSYTMTNPQTGVRIQTVMFEAGFSESYHDLARDMKHWLLNSSGRVQLVVLANIQEDRRTLITQQKTEEFKDNMANLLIEFGNTYGKANHADLLERATKACTKQETNTMAAYEKCYQEVKTDDWVGPITAALEFWELDDSSEPHKRGETVHVFPGPVVGSLPPIYISDIIHPRCHESFPSFDSSRRLDLDPCGFVKALTDGIKDLAVIRAHDLIWPDPPDKGDYDFEE</sequence>
<reference evidence="1 2" key="1">
    <citation type="submission" date="2016-12" db="EMBL/GenBank/DDBJ databases">
        <title>The genomes of Aspergillus section Nigri reveals drivers in fungal speciation.</title>
        <authorList>
            <consortium name="DOE Joint Genome Institute"/>
            <person name="Vesth T.C."/>
            <person name="Nybo J."/>
            <person name="Theobald S."/>
            <person name="Brandl J."/>
            <person name="Frisvad J.C."/>
            <person name="Nielsen K.F."/>
            <person name="Lyhne E.K."/>
            <person name="Kogle M.E."/>
            <person name="Kuo A."/>
            <person name="Riley R."/>
            <person name="Clum A."/>
            <person name="Nolan M."/>
            <person name="Lipzen A."/>
            <person name="Salamov A."/>
            <person name="Henrissat B."/>
            <person name="Wiebenga A."/>
            <person name="De Vries R.P."/>
            <person name="Grigoriev I.V."/>
            <person name="Mortensen U.H."/>
            <person name="Andersen M.R."/>
            <person name="Baker S.E."/>
        </authorList>
    </citation>
    <scope>NUCLEOTIDE SEQUENCE [LARGE SCALE GENOMIC DNA]</scope>
    <source>
        <strain evidence="1 2">CBS 117.55</strain>
    </source>
</reference>
<dbReference type="GeneID" id="37069893"/>
<gene>
    <name evidence="1" type="ORF">BO70DRAFT_425150</name>
</gene>